<keyword evidence="14" id="KW-0391">Immunity</keyword>
<keyword evidence="5" id="KW-1134">Transmembrane beta strand</keyword>
<evidence type="ECO:0000256" key="21">
    <source>
        <dbReference type="ARBA" id="ARBA00023298"/>
    </source>
</evidence>
<keyword evidence="19" id="KW-0179">Complement alternate pathway</keyword>
<feature type="domain" description="MACPF" evidence="28">
    <location>
        <begin position="135"/>
        <end position="481"/>
    </location>
</feature>
<evidence type="ECO:0000256" key="7">
    <source>
        <dbReference type="ARBA" id="ARBA00022536"/>
    </source>
</evidence>
<dbReference type="InParanoid" id="A0A6J2VFP2"/>
<dbReference type="InterPro" id="IPR036383">
    <property type="entry name" value="TSP1_rpt_sf"/>
</dbReference>
<dbReference type="GeneID" id="115813250"/>
<keyword evidence="29" id="KW-1185">Reference proteome</keyword>
<keyword evidence="12" id="KW-0677">Repeat</keyword>
<evidence type="ECO:0000313" key="30">
    <source>
        <dbReference type="RefSeq" id="XP_030631725.1"/>
    </source>
</evidence>
<dbReference type="SUPFAM" id="SSF82895">
    <property type="entry name" value="TSP-1 type 1 repeat"/>
    <property type="match status" value="2"/>
</dbReference>
<dbReference type="PANTHER" id="PTHR45742:SF5">
    <property type="entry name" value="COMPLEMENT COMPONENT C8 BETA CHAIN"/>
    <property type="match status" value="1"/>
</dbReference>
<comment type="subunit">
    <text evidence="24">Heterotrimer of 3 chains: alpha (C8A), beta (C8B) and gamma (C8G); the alpha and gamma chains are disulfide bonded. Component of the membrane attack complex (MAC), composed of complement C5b, C6, C7, C8A, C8B, C8G and multiple copies of the pore-forming subunit C9.</text>
</comment>
<evidence type="ECO:0000256" key="19">
    <source>
        <dbReference type="ARBA" id="ARBA00023162"/>
    </source>
</evidence>
<gene>
    <name evidence="30" type="primary">c8b</name>
</gene>
<dbReference type="OrthoDB" id="6150863at2759"/>
<dbReference type="InterPro" id="IPR000742">
    <property type="entry name" value="EGF"/>
</dbReference>
<feature type="region of interest" description="Disordered" evidence="26">
    <location>
        <begin position="544"/>
        <end position="568"/>
    </location>
</feature>
<keyword evidence="8" id="KW-1052">Target cell membrane</keyword>
<reference evidence="30" key="1">
    <citation type="submission" date="2025-08" db="UniProtKB">
        <authorList>
            <consortium name="RefSeq"/>
        </authorList>
    </citation>
    <scope>IDENTIFICATION</scope>
</reference>
<dbReference type="GO" id="GO:0031640">
    <property type="term" value="P:killing of cells of another organism"/>
    <property type="evidence" value="ECO:0007669"/>
    <property type="project" value="UniProtKB-KW"/>
</dbReference>
<dbReference type="GO" id="GO:0006958">
    <property type="term" value="P:complement activation, classical pathway"/>
    <property type="evidence" value="ECO:0007669"/>
    <property type="project" value="UniProtKB-KW"/>
</dbReference>
<dbReference type="GO" id="GO:0005576">
    <property type="term" value="C:extracellular region"/>
    <property type="evidence" value="ECO:0007669"/>
    <property type="project" value="UniProtKB-SubCell"/>
</dbReference>
<evidence type="ECO:0000256" key="4">
    <source>
        <dbReference type="ARBA" id="ARBA00013949"/>
    </source>
</evidence>
<dbReference type="InterPro" id="IPR020864">
    <property type="entry name" value="MACPF"/>
</dbReference>
<keyword evidence="15" id="KW-0180">Complement pathway</keyword>
<evidence type="ECO:0000256" key="1">
    <source>
        <dbReference type="ARBA" id="ARBA00004276"/>
    </source>
</evidence>
<dbReference type="RefSeq" id="XP_030631725.1">
    <property type="nucleotide sequence ID" value="XM_030775865.1"/>
</dbReference>
<dbReference type="Pfam" id="PF01823">
    <property type="entry name" value="MACPF"/>
    <property type="match status" value="1"/>
</dbReference>
<dbReference type="InterPro" id="IPR036055">
    <property type="entry name" value="LDL_receptor-like_sf"/>
</dbReference>
<dbReference type="Gene3D" id="2.10.25.10">
    <property type="entry name" value="Laminin"/>
    <property type="match status" value="1"/>
</dbReference>
<evidence type="ECO:0000256" key="5">
    <source>
        <dbReference type="ARBA" id="ARBA00022452"/>
    </source>
</evidence>
<comment type="function">
    <text evidence="23">Component of the membrane attack complex (MAC), a multiprotein complex activated by the complement cascade, which inserts into a target cell membrane and forms a pore, leading to target cell membrane rupture and cell lysis. The MAC is initiated by proteolytic cleavage of C5 into complement C5b in response to the classical, alternative, lectin and GZMK complement pathways. The complement pathways consist in a cascade of proteins that leads to phagocytosis and breakdown of pathogens and signaling that strengthens the adaptive immune system. C8B, together with C8A and C8G, inserts into the target membrane, but does not form pores by itself. During MAC assembly, associates with C5b, C6 and C7 to form the C5b8 intermediate complex that inserts into the target membrane and traverses the bilayer increasing membrane rigidity.</text>
</comment>
<keyword evidence="6" id="KW-0964">Secreted</keyword>
<evidence type="ECO:0000256" key="3">
    <source>
        <dbReference type="ARBA" id="ARBA00009214"/>
    </source>
</evidence>
<dbReference type="GO" id="GO:0044218">
    <property type="term" value="C:other organism cell membrane"/>
    <property type="evidence" value="ECO:0007669"/>
    <property type="project" value="UniProtKB-KW"/>
</dbReference>
<dbReference type="PROSITE" id="PS50092">
    <property type="entry name" value="TSP1"/>
    <property type="match status" value="2"/>
</dbReference>
<accession>A0A6J2VFP2</accession>
<comment type="caution">
    <text evidence="25">Lacks conserved residue(s) required for the propagation of feature annotation.</text>
</comment>
<comment type="subcellular location">
    <subcellularLocation>
        <location evidence="2">Secreted</location>
    </subcellularLocation>
    <subcellularLocation>
        <location evidence="1">Target cell membrane</location>
        <topology evidence="1">Multi-pass membrane protein</topology>
    </subcellularLocation>
</comment>
<evidence type="ECO:0000256" key="27">
    <source>
        <dbReference type="SAM" id="SignalP"/>
    </source>
</evidence>
<dbReference type="PROSITE" id="PS01186">
    <property type="entry name" value="EGF_2"/>
    <property type="match status" value="1"/>
</dbReference>
<dbReference type="SMART" id="SM00209">
    <property type="entry name" value="TSP1"/>
    <property type="match status" value="2"/>
</dbReference>
<dbReference type="InterPro" id="IPR001862">
    <property type="entry name" value="MAC_perforin"/>
</dbReference>
<name>A0A6J2VFP2_CHACN</name>
<dbReference type="SUPFAM" id="SSF57424">
    <property type="entry name" value="LDL receptor-like module"/>
    <property type="match status" value="1"/>
</dbReference>
<dbReference type="InterPro" id="IPR023415">
    <property type="entry name" value="LDLR_class-A_CS"/>
</dbReference>
<dbReference type="PROSITE" id="PS01209">
    <property type="entry name" value="LDLRA_1"/>
    <property type="match status" value="1"/>
</dbReference>
<evidence type="ECO:0000256" key="17">
    <source>
        <dbReference type="ARBA" id="ARBA00023136"/>
    </source>
</evidence>
<evidence type="ECO:0000256" key="2">
    <source>
        <dbReference type="ARBA" id="ARBA00004613"/>
    </source>
</evidence>
<dbReference type="Pfam" id="PF00057">
    <property type="entry name" value="Ldl_recept_a"/>
    <property type="match status" value="1"/>
</dbReference>
<dbReference type="SMART" id="SM00192">
    <property type="entry name" value="LDLa"/>
    <property type="match status" value="1"/>
</dbReference>
<dbReference type="SMART" id="SM00457">
    <property type="entry name" value="MACPF"/>
    <property type="match status" value="1"/>
</dbReference>
<keyword evidence="18 25" id="KW-1015">Disulfide bond</keyword>
<dbReference type="Gene3D" id="2.20.100.10">
    <property type="entry name" value="Thrombospondin type-1 (TSP1) repeat"/>
    <property type="match status" value="2"/>
</dbReference>
<evidence type="ECO:0000256" key="23">
    <source>
        <dbReference type="ARBA" id="ARBA00093292"/>
    </source>
</evidence>
<sequence>MVFWSVAKPALAGAVFLLLMCVPSAVSNSGSQSPLPSKNCALSVWTSWTRCDPCQKKRYRYAKLLQPAEYGGEPCNHQGREEESCTPPSRYRCESTPLCQGFQCTITGRCVLQALRCNGDDDCGDGSDERNCDKVFRACPHTTEEYWGIENLGKGINILNSNLEGVVLDNRYYAGGCAPHFFQDIRYRKPYNVQHYTIETKGSYDFKGESFASYSDLMHNTMTATMSQTSVSFSIGIPGVLGLGFNYADSKYKKTAKGLRRYSGKEYSFVRTRLQLELAKYALKAMDLMLHPEFLSRLRALPLEYTYGEYRQIYVDYGTHYITEATLGGDLEHTIVLNSEKLKKSDYSLSDAKNCFEFGLKVSFSVAKVPISAGVSGGRCSGLLKEVGDTLSKESLVEDFFALVRGGDSETVTRLAAKGLPTPEIIQLWGDAVQYNPDIIRSKMAPLYTLVTSRDFVSANTLQRNLKRALNEYLAEASSCRCTPCLNNGLAVLKGYRCECVCPSGYSGLSCEKTQRPGIAIDGNWSCWSEWSACSGQSKRRTRECNNPAPTDGGATCQGPHEETTDCF</sequence>
<evidence type="ECO:0000256" key="20">
    <source>
        <dbReference type="ARBA" id="ARBA00023180"/>
    </source>
</evidence>
<dbReference type="FunCoup" id="A0A6J2VFP2">
    <property type="interactions" value="1579"/>
</dbReference>
<evidence type="ECO:0000256" key="14">
    <source>
        <dbReference type="ARBA" id="ARBA00022859"/>
    </source>
</evidence>
<dbReference type="PROSITE" id="PS00279">
    <property type="entry name" value="MACPF_1"/>
    <property type="match status" value="1"/>
</dbReference>
<feature type="chain" id="PRO_5027100559" description="Complement component C8 beta chain" evidence="27">
    <location>
        <begin position="28"/>
        <end position="568"/>
    </location>
</feature>
<keyword evidence="9" id="KW-0399">Innate immunity</keyword>
<keyword evidence="7" id="KW-0245">EGF-like domain</keyword>
<dbReference type="InterPro" id="IPR002172">
    <property type="entry name" value="LDrepeatLR_classA_rpt"/>
</dbReference>
<evidence type="ECO:0000256" key="8">
    <source>
        <dbReference type="ARBA" id="ARBA00022537"/>
    </source>
</evidence>
<feature type="signal peptide" evidence="27">
    <location>
        <begin position="1"/>
        <end position="27"/>
    </location>
</feature>
<dbReference type="PROSITE" id="PS00022">
    <property type="entry name" value="EGF_1"/>
    <property type="match status" value="1"/>
</dbReference>
<dbReference type="GO" id="GO:0005579">
    <property type="term" value="C:membrane attack complex"/>
    <property type="evidence" value="ECO:0007669"/>
    <property type="project" value="UniProtKB-KW"/>
</dbReference>
<comment type="similarity">
    <text evidence="3">Belongs to the complement C6/C7/C8/C9 family.</text>
</comment>
<dbReference type="PRINTS" id="PR01705">
    <property type="entry name" value="TSP1REPEAT"/>
</dbReference>
<proteinExistence type="inferred from homology"/>
<dbReference type="GO" id="GO:0006957">
    <property type="term" value="P:complement activation, alternative pathway"/>
    <property type="evidence" value="ECO:0007669"/>
    <property type="project" value="UniProtKB-KW"/>
</dbReference>
<evidence type="ECO:0000256" key="15">
    <source>
        <dbReference type="ARBA" id="ARBA00022875"/>
    </source>
</evidence>
<evidence type="ECO:0000256" key="11">
    <source>
        <dbReference type="ARBA" id="ARBA00022729"/>
    </source>
</evidence>
<dbReference type="PRINTS" id="PR00764">
    <property type="entry name" value="COMPLEMENTC9"/>
</dbReference>
<keyword evidence="21" id="KW-1053">Target membrane</keyword>
<feature type="disulfide bond" evidence="25">
    <location>
        <begin position="117"/>
        <end position="132"/>
    </location>
</feature>
<keyword evidence="13" id="KW-0204">Cytolysis</keyword>
<evidence type="ECO:0000259" key="28">
    <source>
        <dbReference type="PROSITE" id="PS51412"/>
    </source>
</evidence>
<dbReference type="InterPro" id="IPR000884">
    <property type="entry name" value="TSP1_rpt"/>
</dbReference>
<evidence type="ECO:0000256" key="24">
    <source>
        <dbReference type="ARBA" id="ARBA00093472"/>
    </source>
</evidence>
<evidence type="ECO:0000256" key="22">
    <source>
        <dbReference type="ARBA" id="ARBA00031383"/>
    </source>
</evidence>
<evidence type="ECO:0000256" key="6">
    <source>
        <dbReference type="ARBA" id="ARBA00022525"/>
    </source>
</evidence>
<keyword evidence="20" id="KW-0325">Glycoprotein</keyword>
<keyword evidence="11 27" id="KW-0732">Signal</keyword>
<dbReference type="AlphaFoldDB" id="A0A6J2VFP2"/>
<dbReference type="Pfam" id="PF21195">
    <property type="entry name" value="EGF_C8A_B_C6"/>
    <property type="match status" value="1"/>
</dbReference>
<keyword evidence="16" id="KW-0473">Membrane attack complex</keyword>
<evidence type="ECO:0000256" key="25">
    <source>
        <dbReference type="PROSITE-ProRule" id="PRU00124"/>
    </source>
</evidence>
<dbReference type="InterPro" id="IPR020863">
    <property type="entry name" value="MACPF_CS"/>
</dbReference>
<dbReference type="Gene3D" id="4.10.400.10">
    <property type="entry name" value="Low-density Lipoprotein Receptor"/>
    <property type="match status" value="1"/>
</dbReference>
<evidence type="ECO:0000256" key="26">
    <source>
        <dbReference type="SAM" id="MobiDB-lite"/>
    </source>
</evidence>
<dbReference type="Pfam" id="PF00090">
    <property type="entry name" value="TSP_1"/>
    <property type="match status" value="2"/>
</dbReference>
<dbReference type="Proteomes" id="UP000504632">
    <property type="component" value="Chromosome 5"/>
</dbReference>
<dbReference type="PROSITE" id="PS50068">
    <property type="entry name" value="LDLRA_2"/>
    <property type="match status" value="1"/>
</dbReference>
<evidence type="ECO:0000256" key="12">
    <source>
        <dbReference type="ARBA" id="ARBA00022737"/>
    </source>
</evidence>
<evidence type="ECO:0000256" key="10">
    <source>
        <dbReference type="ARBA" id="ARBA00022692"/>
    </source>
</evidence>
<dbReference type="PANTHER" id="PTHR45742">
    <property type="entry name" value="COMPLEMENT COMPONENT C6"/>
    <property type="match status" value="1"/>
</dbReference>
<keyword evidence="10" id="KW-0812">Transmembrane</keyword>
<dbReference type="CTD" id="732"/>
<evidence type="ECO:0000256" key="13">
    <source>
        <dbReference type="ARBA" id="ARBA00022852"/>
    </source>
</evidence>
<evidence type="ECO:0000256" key="18">
    <source>
        <dbReference type="ARBA" id="ARBA00023157"/>
    </source>
</evidence>
<organism evidence="29 30">
    <name type="scientific">Chanos chanos</name>
    <name type="common">Milkfish</name>
    <name type="synonym">Mugil chanos</name>
    <dbReference type="NCBI Taxonomy" id="29144"/>
    <lineage>
        <taxon>Eukaryota</taxon>
        <taxon>Metazoa</taxon>
        <taxon>Chordata</taxon>
        <taxon>Craniata</taxon>
        <taxon>Vertebrata</taxon>
        <taxon>Euteleostomi</taxon>
        <taxon>Actinopterygii</taxon>
        <taxon>Neopterygii</taxon>
        <taxon>Teleostei</taxon>
        <taxon>Ostariophysi</taxon>
        <taxon>Gonorynchiformes</taxon>
        <taxon>Chanidae</taxon>
        <taxon>Chanos</taxon>
    </lineage>
</organism>
<evidence type="ECO:0000256" key="16">
    <source>
        <dbReference type="ARBA" id="ARBA00023058"/>
    </source>
</evidence>
<evidence type="ECO:0000313" key="29">
    <source>
        <dbReference type="Proteomes" id="UP000504632"/>
    </source>
</evidence>
<evidence type="ECO:0000256" key="9">
    <source>
        <dbReference type="ARBA" id="ARBA00022588"/>
    </source>
</evidence>
<dbReference type="PROSITE" id="PS51412">
    <property type="entry name" value="MACPF_2"/>
    <property type="match status" value="1"/>
</dbReference>
<protein>
    <recommendedName>
        <fullName evidence="4">Complement component C8 beta chain</fullName>
    </recommendedName>
    <alternativeName>
        <fullName evidence="22">Complement component 8 subunit beta</fullName>
    </alternativeName>
</protein>
<dbReference type="InterPro" id="IPR048831">
    <property type="entry name" value="C8A_B_C6_EGF-like"/>
</dbReference>
<keyword evidence="17" id="KW-0472">Membrane</keyword>